<dbReference type="PANTHER" id="PTHR34584:SF1">
    <property type="entry name" value="NA(+)_H(+) ANTIPORTER SUBUNIT E1"/>
    <property type="match status" value="1"/>
</dbReference>
<keyword evidence="5" id="KW-1133">Transmembrane helix</keyword>
<evidence type="ECO:0000256" key="1">
    <source>
        <dbReference type="ARBA" id="ARBA00004651"/>
    </source>
</evidence>
<keyword evidence="8" id="KW-1185">Reference proteome</keyword>
<evidence type="ECO:0000256" key="6">
    <source>
        <dbReference type="ARBA" id="ARBA00023136"/>
    </source>
</evidence>
<dbReference type="GO" id="GO:0005886">
    <property type="term" value="C:plasma membrane"/>
    <property type="evidence" value="ECO:0007669"/>
    <property type="project" value="UniProtKB-SubCell"/>
</dbReference>
<organism evidence="7 8">
    <name type="scientific">Phytoactinopolyspora halotolerans</name>
    <dbReference type="NCBI Taxonomy" id="1981512"/>
    <lineage>
        <taxon>Bacteria</taxon>
        <taxon>Bacillati</taxon>
        <taxon>Actinomycetota</taxon>
        <taxon>Actinomycetes</taxon>
        <taxon>Jiangellales</taxon>
        <taxon>Jiangellaceae</taxon>
        <taxon>Phytoactinopolyspora</taxon>
    </lineage>
</organism>
<protein>
    <submittedName>
        <fullName evidence="7">Na+/H+ antiporter subunit E</fullName>
    </submittedName>
</protein>
<evidence type="ECO:0000313" key="8">
    <source>
        <dbReference type="Proteomes" id="UP000475214"/>
    </source>
</evidence>
<dbReference type="InterPro" id="IPR002758">
    <property type="entry name" value="Cation_antiport_E"/>
</dbReference>
<evidence type="ECO:0000256" key="4">
    <source>
        <dbReference type="ARBA" id="ARBA00022692"/>
    </source>
</evidence>
<dbReference type="PANTHER" id="PTHR34584">
    <property type="entry name" value="NA(+)/H(+) ANTIPORTER SUBUNIT E1"/>
    <property type="match status" value="1"/>
</dbReference>
<keyword evidence="3" id="KW-1003">Cell membrane</keyword>
<evidence type="ECO:0000256" key="3">
    <source>
        <dbReference type="ARBA" id="ARBA00022475"/>
    </source>
</evidence>
<name>A0A6L9SBN7_9ACTN</name>
<dbReference type="Proteomes" id="UP000475214">
    <property type="component" value="Unassembled WGS sequence"/>
</dbReference>
<accession>A0A6L9SBN7</accession>
<proteinExistence type="inferred from homology"/>
<reference evidence="7 8" key="1">
    <citation type="submission" date="2020-02" db="EMBL/GenBank/DDBJ databases">
        <authorList>
            <person name="Li X.-J."/>
            <person name="Han X.-M."/>
        </authorList>
    </citation>
    <scope>NUCLEOTIDE SEQUENCE [LARGE SCALE GENOMIC DNA]</scope>
    <source>
        <strain evidence="7 8">CCTCC AB 2017055</strain>
    </source>
</reference>
<dbReference type="AlphaFoldDB" id="A0A6L9SBN7"/>
<sequence length="177" mass="19179">MTRRIGDRILLGTWLLVLWCLLWGRLSAAVVASGVVVAALALAAARLPVLPVALRPRWHRLPGALVSLLVDVARSSVEVAAAALSRRTPRAAVIKVTLSQITDVQATIVANRISLVPGTLVIDLDLDLERDEDTLYVYVVPVRDADDARNKERHAVQMAEQTIQLFSAANPQPRNGG</sequence>
<keyword evidence="4" id="KW-0812">Transmembrane</keyword>
<comment type="similarity">
    <text evidence="2">Belongs to the CPA3 antiporters (TC 2.A.63) subunit E family.</text>
</comment>
<dbReference type="EMBL" id="JAAGOA010000012">
    <property type="protein sequence ID" value="NEE02012.1"/>
    <property type="molecule type" value="Genomic_DNA"/>
</dbReference>
<gene>
    <name evidence="7" type="ORF">G1H10_17700</name>
</gene>
<evidence type="ECO:0000256" key="5">
    <source>
        <dbReference type="ARBA" id="ARBA00022989"/>
    </source>
</evidence>
<dbReference type="GO" id="GO:0008324">
    <property type="term" value="F:monoatomic cation transmembrane transporter activity"/>
    <property type="evidence" value="ECO:0007669"/>
    <property type="project" value="InterPro"/>
</dbReference>
<comment type="caution">
    <text evidence="7">The sequence shown here is derived from an EMBL/GenBank/DDBJ whole genome shotgun (WGS) entry which is preliminary data.</text>
</comment>
<dbReference type="RefSeq" id="WP_163740185.1">
    <property type="nucleotide sequence ID" value="NZ_JAAGOA010000012.1"/>
</dbReference>
<keyword evidence="6" id="KW-0472">Membrane</keyword>
<evidence type="ECO:0000313" key="7">
    <source>
        <dbReference type="EMBL" id="NEE02012.1"/>
    </source>
</evidence>
<comment type="subcellular location">
    <subcellularLocation>
        <location evidence="1">Cell membrane</location>
        <topology evidence="1">Multi-pass membrane protein</topology>
    </subcellularLocation>
</comment>
<evidence type="ECO:0000256" key="2">
    <source>
        <dbReference type="ARBA" id="ARBA00006228"/>
    </source>
</evidence>
<dbReference type="Pfam" id="PF01899">
    <property type="entry name" value="MNHE"/>
    <property type="match status" value="1"/>
</dbReference>